<evidence type="ECO:0000313" key="2">
    <source>
        <dbReference type="Proteomes" id="UP000018159"/>
    </source>
</evidence>
<reference evidence="1 2" key="1">
    <citation type="journal article" date="2013" name="PLoS ONE">
        <title>Enrichment and Genome Sequence of the Group I.1a Ammonia-Oxidizing Archaeon ?Ca. Nitrosotenuis uzonensis? Representing a Clade Globally.</title>
        <authorList>
            <person name="Lebedeva E.V."/>
            <person name="Hatzenpichler R."/>
            <person name="Pelletier E."/>
            <person name="Schuster N."/>
            <person name="Hauzmayer S."/>
            <person name="Bulaev A."/>
            <person name="Grigor'eva N.V."/>
            <person name="Galushko A."/>
            <person name="Schmid M."/>
            <person name="Palatinszky M."/>
            <person name="Le Paslier D."/>
            <person name="Daims H."/>
            <person name="Wagner M."/>
        </authorList>
    </citation>
    <scope>NUCLEOTIDE SEQUENCE [LARGE SCALE GENOMIC DNA]</scope>
    <source>
        <strain evidence="1 2">N4</strain>
    </source>
</reference>
<evidence type="ECO:0008006" key="3">
    <source>
        <dbReference type="Google" id="ProtNLM"/>
    </source>
</evidence>
<name>V6AS84_9ARCH</name>
<organism evidence="1 2">
    <name type="scientific">Candidatus Nitrosotenuis uzonensis</name>
    <dbReference type="NCBI Taxonomy" id="1407055"/>
    <lineage>
        <taxon>Archaea</taxon>
        <taxon>Nitrososphaerota</taxon>
        <taxon>Candidatus Nitrosotenuis</taxon>
    </lineage>
</organism>
<dbReference type="AlphaFoldDB" id="V6AS84"/>
<dbReference type="EMBL" id="CBTY010000008">
    <property type="protein sequence ID" value="CDI05439.1"/>
    <property type="molecule type" value="Genomic_DNA"/>
</dbReference>
<accession>V6AS84</accession>
<evidence type="ECO:0000313" key="1">
    <source>
        <dbReference type="EMBL" id="CDI05439.1"/>
    </source>
</evidence>
<dbReference type="Gene3D" id="2.20.110.10">
    <property type="entry name" value="Histone H3 K4-specific methyltransferase SET7/9 N-terminal domain"/>
    <property type="match status" value="1"/>
</dbReference>
<protein>
    <recommendedName>
        <fullName evidence="3">MORN variant repeat protein</fullName>
    </recommendedName>
</protein>
<keyword evidence="2" id="KW-1185">Reference proteome</keyword>
<comment type="caution">
    <text evidence="1">The sequence shown here is derived from an EMBL/GenBank/DDBJ whole genome shotgun (WGS) entry which is preliminary data.</text>
</comment>
<dbReference type="SUPFAM" id="SSF82185">
    <property type="entry name" value="Histone H3 K4-specific methyltransferase SET7/9 N-terminal domain"/>
    <property type="match status" value="1"/>
</dbReference>
<proteinExistence type="predicted"/>
<gene>
    <name evidence="1" type="ORF">NITUZ_30131</name>
</gene>
<dbReference type="Proteomes" id="UP000018159">
    <property type="component" value="Unassembled WGS sequence"/>
</dbReference>
<sequence length="113" mass="13191">MTGYDLVQAFLVNYEEVFVSEEKIQRAFLINPIIKNCYTKSQIEPIMGKTKHVEYHKDGSILAKGNKINGVLVRYLEWFRKDGKKIRSGRFKNGEKSGEWITYDKNGKPYKLL</sequence>